<evidence type="ECO:0000313" key="3">
    <source>
        <dbReference type="Proteomes" id="UP001302222"/>
    </source>
</evidence>
<organism evidence="2 3">
    <name type="scientific">Arcicella lustrica</name>
    <dbReference type="NCBI Taxonomy" id="2984196"/>
    <lineage>
        <taxon>Bacteria</taxon>
        <taxon>Pseudomonadati</taxon>
        <taxon>Bacteroidota</taxon>
        <taxon>Cytophagia</taxon>
        <taxon>Cytophagales</taxon>
        <taxon>Flectobacillaceae</taxon>
        <taxon>Arcicella</taxon>
    </lineage>
</organism>
<evidence type="ECO:0000313" key="2">
    <source>
        <dbReference type="EMBL" id="MEA5425517.1"/>
    </source>
</evidence>
<comment type="caution">
    <text evidence="2">The sequence shown here is derived from an EMBL/GenBank/DDBJ whole genome shotgun (WGS) entry which is preliminary data.</text>
</comment>
<protein>
    <submittedName>
        <fullName evidence="2">Uncharacterized protein</fullName>
    </submittedName>
</protein>
<gene>
    <name evidence="2" type="ORF">VB798_02970</name>
</gene>
<accession>A0ABU5SE18</accession>
<dbReference type="EMBL" id="JAYGIM010000001">
    <property type="protein sequence ID" value="MEA5425517.1"/>
    <property type="molecule type" value="Genomic_DNA"/>
</dbReference>
<keyword evidence="1" id="KW-0472">Membrane</keyword>
<sequence length="191" mass="21172">MMNIVCNVLALLIIFGAIYLSYSTKILKDPEVDHPQYGKIEMYSFARTQGLWWTTLIGACFVIGFGANGEVINLNATCLVLLSIGVGTTAIGGIIDSPKDDDNITDGVIPQNIFKKRIPHFLRDILSDSTGITVYRYQALIFNLIFSVVFLVEFLENISNNKMEFPVFEKETLGLMGISAATYLGMKANEK</sequence>
<reference evidence="2 3" key="1">
    <citation type="submission" date="2023-12" db="EMBL/GenBank/DDBJ databases">
        <title>Novel species of the genus Arcicella isolated from rivers.</title>
        <authorList>
            <person name="Lu H."/>
        </authorList>
    </citation>
    <scope>NUCLEOTIDE SEQUENCE [LARGE SCALE GENOMIC DNA]</scope>
    <source>
        <strain evidence="2 3">DC25W</strain>
    </source>
</reference>
<keyword evidence="1" id="KW-0812">Transmembrane</keyword>
<dbReference type="RefSeq" id="WP_323255799.1">
    <property type="nucleotide sequence ID" value="NZ_JAYGIM010000001.1"/>
</dbReference>
<feature type="transmembrane region" description="Helical" evidence="1">
    <location>
        <begin position="135"/>
        <end position="155"/>
    </location>
</feature>
<proteinExistence type="predicted"/>
<keyword evidence="1" id="KW-1133">Transmembrane helix</keyword>
<feature type="transmembrane region" description="Helical" evidence="1">
    <location>
        <begin position="50"/>
        <end position="67"/>
    </location>
</feature>
<dbReference type="Proteomes" id="UP001302222">
    <property type="component" value="Unassembled WGS sequence"/>
</dbReference>
<name>A0ABU5SE18_9BACT</name>
<evidence type="ECO:0000256" key="1">
    <source>
        <dbReference type="SAM" id="Phobius"/>
    </source>
</evidence>
<keyword evidence="3" id="KW-1185">Reference proteome</keyword>
<feature type="transmembrane region" description="Helical" evidence="1">
    <location>
        <begin position="74"/>
        <end position="95"/>
    </location>
</feature>